<sequence>MSSSSLRNIFLAYSKVIQGCRNLSSSRSYRMDLNAVVAKLESFAPVSLAEQWDNVGLLVEPSGRHTVDSMLLTNDLTEKVLEEAIETFDAVNGGVNDWLASGLGDGHVTPLFHSMEDSVKGCTCKVVITTTKTLDADNAKDVEMRICCINGIRNLYIDNIPSSSGSCITLCCSNSELPQVIQVIKEKLSSVTYDLIVQPLSKVPIPNTGTGRLCTLFSSLSLGELVGRIKKHLGIEYVRLAISQKESCTASTKVSSIAVCAGSGGSVLKGVKADVLLSGEMSHHEVLEAVSNGCHVILCEHSNTERGFLKIFQKRLNDLLDNEVRIIVSSLDADPLRVL</sequence>
<dbReference type="InterPro" id="IPR002678">
    <property type="entry name" value="DUF34/NIF3"/>
</dbReference>
<name>A0A6P8HLU1_ACTTE</name>
<dbReference type="AlphaFoldDB" id="A0A6P8HLU1"/>
<dbReference type="GeneID" id="116290633"/>
<organism evidence="4 5">
    <name type="scientific">Actinia tenebrosa</name>
    <name type="common">Australian red waratah sea anemone</name>
    <dbReference type="NCBI Taxonomy" id="6105"/>
    <lineage>
        <taxon>Eukaryota</taxon>
        <taxon>Metazoa</taxon>
        <taxon>Cnidaria</taxon>
        <taxon>Anthozoa</taxon>
        <taxon>Hexacorallia</taxon>
        <taxon>Actiniaria</taxon>
        <taxon>Actiniidae</taxon>
        <taxon>Actinia</taxon>
    </lineage>
</organism>
<keyword evidence="4" id="KW-1185">Reference proteome</keyword>
<dbReference type="InterPro" id="IPR036069">
    <property type="entry name" value="DUF34/NIF3_sf"/>
</dbReference>
<dbReference type="GO" id="GO:0005739">
    <property type="term" value="C:mitochondrion"/>
    <property type="evidence" value="ECO:0007669"/>
    <property type="project" value="TreeGrafter"/>
</dbReference>
<evidence type="ECO:0000313" key="5">
    <source>
        <dbReference type="RefSeq" id="XP_031553585.1"/>
    </source>
</evidence>
<dbReference type="Pfam" id="PF01784">
    <property type="entry name" value="DUF34_NIF3"/>
    <property type="match status" value="2"/>
</dbReference>
<comment type="similarity">
    <text evidence="1">Belongs to the GTP cyclohydrolase I type 2/NIF3 family.</text>
</comment>
<dbReference type="GO" id="GO:0046872">
    <property type="term" value="F:metal ion binding"/>
    <property type="evidence" value="ECO:0007669"/>
    <property type="project" value="UniProtKB-KW"/>
</dbReference>
<evidence type="ECO:0000313" key="4">
    <source>
        <dbReference type="Proteomes" id="UP000515163"/>
    </source>
</evidence>
<feature type="binding site" evidence="3">
    <location>
        <position position="117"/>
    </location>
    <ligand>
        <name>a divalent metal cation</name>
        <dbReference type="ChEBI" id="CHEBI:60240"/>
        <label>1</label>
    </ligand>
</feature>
<evidence type="ECO:0000256" key="1">
    <source>
        <dbReference type="ARBA" id="ARBA00006964"/>
    </source>
</evidence>
<keyword evidence="3" id="KW-0479">Metal-binding</keyword>
<protein>
    <recommendedName>
        <fullName evidence="2">NIF3-like protein 1</fullName>
    </recommendedName>
</protein>
<dbReference type="PANTHER" id="PTHR13799">
    <property type="entry name" value="NGG1 INTERACTING FACTOR 3"/>
    <property type="match status" value="1"/>
</dbReference>
<evidence type="ECO:0000256" key="2">
    <source>
        <dbReference type="ARBA" id="ARBA00019069"/>
    </source>
</evidence>
<proteinExistence type="inferred from homology"/>
<feature type="binding site" evidence="3">
    <location>
        <position position="301"/>
    </location>
    <ligand>
        <name>a divalent metal cation</name>
        <dbReference type="ChEBI" id="CHEBI:60240"/>
        <label>1</label>
    </ligand>
</feature>
<dbReference type="SUPFAM" id="SSF102705">
    <property type="entry name" value="NIF3 (NGG1p interacting factor 3)-like"/>
    <property type="match status" value="1"/>
</dbReference>
<feature type="binding site" evidence="3">
    <location>
        <position position="305"/>
    </location>
    <ligand>
        <name>a divalent metal cation</name>
        <dbReference type="ChEBI" id="CHEBI:60240"/>
        <label>1</label>
    </ligand>
</feature>
<dbReference type="Gene3D" id="3.40.1390.30">
    <property type="entry name" value="NIF3 (NGG1p interacting factor 3)-like"/>
    <property type="match status" value="2"/>
</dbReference>
<dbReference type="OrthoDB" id="3345469at2759"/>
<dbReference type="FunFam" id="3.40.1390.30:FF:000001">
    <property type="entry name" value="GTP cyclohydrolase 1 type 2"/>
    <property type="match status" value="1"/>
</dbReference>
<reference evidence="5" key="1">
    <citation type="submission" date="2025-08" db="UniProtKB">
        <authorList>
            <consortium name="RefSeq"/>
        </authorList>
    </citation>
    <scope>IDENTIFICATION</scope>
    <source>
        <tissue evidence="5">Tentacle</tissue>
    </source>
</reference>
<dbReference type="Proteomes" id="UP000515163">
    <property type="component" value="Unplaced"/>
</dbReference>
<evidence type="ECO:0000256" key="3">
    <source>
        <dbReference type="PIRSR" id="PIRSR602678-1"/>
    </source>
</evidence>
<accession>A0A6P8HLU1</accession>
<gene>
    <name evidence="5" type="primary">LOC116290633</name>
</gene>
<dbReference type="RefSeq" id="XP_031553585.1">
    <property type="nucleotide sequence ID" value="XM_031697725.1"/>
</dbReference>
<dbReference type="PANTHER" id="PTHR13799:SF13">
    <property type="entry name" value="NIF3-LIKE PROTEIN 1"/>
    <property type="match status" value="1"/>
</dbReference>